<name>A0ABU9UAH1_9SPIR</name>
<dbReference type="InterPro" id="IPR018389">
    <property type="entry name" value="DctP_fam"/>
</dbReference>
<organism evidence="2 3">
    <name type="scientific">Rarispira pelagica</name>
    <dbReference type="NCBI Taxonomy" id="3141764"/>
    <lineage>
        <taxon>Bacteria</taxon>
        <taxon>Pseudomonadati</taxon>
        <taxon>Spirochaetota</taxon>
        <taxon>Spirochaetia</taxon>
        <taxon>Winmispirales</taxon>
        <taxon>Winmispiraceae</taxon>
        <taxon>Rarispira</taxon>
    </lineage>
</organism>
<evidence type="ECO:0000313" key="3">
    <source>
        <dbReference type="Proteomes" id="UP001466331"/>
    </source>
</evidence>
<reference evidence="2 3" key="1">
    <citation type="submission" date="2024-03" db="EMBL/GenBank/DDBJ databases">
        <title>Ignisphaera cupida sp. nov., a hyperthermophilic hydrolytic archaeon from a hot spring of Kamchatka, and proposal of Ignisphaeraceae fam. nov.</title>
        <authorList>
            <person name="Podosokorskaya O.A."/>
            <person name="Elcheninov A.G."/>
            <person name="Maltseva A.I."/>
            <person name="Zayulina K.S."/>
            <person name="Novikov A."/>
            <person name="Merkel A.Y."/>
        </authorList>
    </citation>
    <scope>NUCLEOTIDE SEQUENCE [LARGE SCALE GENOMIC DNA]</scope>
    <source>
        <strain evidence="2 3">38H-sp</strain>
    </source>
</reference>
<dbReference type="RefSeq" id="WP_420068937.1">
    <property type="nucleotide sequence ID" value="NZ_JBCHKQ010000001.1"/>
</dbReference>
<dbReference type="Proteomes" id="UP001466331">
    <property type="component" value="Unassembled WGS sequence"/>
</dbReference>
<accession>A0ABU9UAH1</accession>
<keyword evidence="1" id="KW-0732">Signal</keyword>
<evidence type="ECO:0000313" key="2">
    <source>
        <dbReference type="EMBL" id="MEM5947489.1"/>
    </source>
</evidence>
<dbReference type="PANTHER" id="PTHR33376">
    <property type="match status" value="1"/>
</dbReference>
<protein>
    <submittedName>
        <fullName evidence="2">TRAP transporter substrate-binding protein DctP</fullName>
    </submittedName>
</protein>
<dbReference type="CDD" id="cd13670">
    <property type="entry name" value="PBP2_TRAP_Tp0957_like"/>
    <property type="match status" value="1"/>
</dbReference>
<dbReference type="Pfam" id="PF03480">
    <property type="entry name" value="DctP"/>
    <property type="match status" value="1"/>
</dbReference>
<dbReference type="Gene3D" id="3.40.190.170">
    <property type="entry name" value="Bacterial extracellular solute-binding protein, family 7"/>
    <property type="match status" value="1"/>
</dbReference>
<dbReference type="EMBL" id="JBCHKQ010000001">
    <property type="protein sequence ID" value="MEM5947489.1"/>
    <property type="molecule type" value="Genomic_DNA"/>
</dbReference>
<keyword evidence="3" id="KW-1185">Reference proteome</keyword>
<dbReference type="InterPro" id="IPR038404">
    <property type="entry name" value="TRAP_DctP_sf"/>
</dbReference>
<dbReference type="NCBIfam" id="NF037995">
    <property type="entry name" value="TRAP_S1"/>
    <property type="match status" value="1"/>
</dbReference>
<gene>
    <name evidence="2" type="primary">dctP</name>
    <name evidence="2" type="ORF">WKV44_02920</name>
</gene>
<comment type="caution">
    <text evidence="2">The sequence shown here is derived from an EMBL/GenBank/DDBJ whole genome shotgun (WGS) entry which is preliminary data.</text>
</comment>
<proteinExistence type="predicted"/>
<sequence>MKRIKYSIVFLLLFVMLLPSWGLTIKIASLAPANTPWDDAMRQIAKKWYEISDGKIVVKIYPGGIAGDEIDVIRKMRLGQLQGAVLSSVGLNKIEPELMTMGLPLITQTDEEVIYLLERMGPRWSKLLEDKGMVPVAWQLAGWVSFFTRTPAYSPEELRALKLRSYPDEPEMNQTFKEFGFNVVPIPQNEVLSALQTGMVDAAYAPPVLAATLQWFGIANHYNTLRFAPVVGGLVIDKRTWNRIPQEYREDFIKAASEVAKDLNDKVIEVDKKAIEIMKQNGLIVHEATEKEIQEWQSLAKKGLDRLADNLFSRELYEEVLAVIKEYREKK</sequence>
<evidence type="ECO:0000256" key="1">
    <source>
        <dbReference type="ARBA" id="ARBA00022729"/>
    </source>
</evidence>
<dbReference type="PANTHER" id="PTHR33376:SF5">
    <property type="entry name" value="EXTRACYTOPLASMIC SOLUTE RECEPTOR PROTEIN"/>
    <property type="match status" value="1"/>
</dbReference>